<accession>A0ABS7E7M0</accession>
<gene>
    <name evidence="2" type="ORF">K0625_18720</name>
</gene>
<comment type="caution">
    <text evidence="2">The sequence shown here is derived from an EMBL/GenBank/DDBJ whole genome shotgun (WGS) entry which is preliminary data.</text>
</comment>
<dbReference type="EMBL" id="JAHZST010000016">
    <property type="protein sequence ID" value="MBW8185677.1"/>
    <property type="molecule type" value="Genomic_DNA"/>
</dbReference>
<proteinExistence type="predicted"/>
<feature type="region of interest" description="Disordered" evidence="1">
    <location>
        <begin position="60"/>
        <end position="80"/>
    </location>
</feature>
<reference evidence="2 3" key="1">
    <citation type="submission" date="2021-07" db="EMBL/GenBank/DDBJ databases">
        <title>Shewanella sp. nov, isolated from SCS.</title>
        <authorList>
            <person name="Cao W.R."/>
        </authorList>
    </citation>
    <scope>NUCLEOTIDE SEQUENCE [LARGE SCALE GENOMIC DNA]</scope>
    <source>
        <strain evidence="2 3">NR704-98</strain>
    </source>
</reference>
<dbReference type="Proteomes" id="UP001195963">
    <property type="component" value="Unassembled WGS sequence"/>
</dbReference>
<sequence>MNGIDKGQKNSRGYELITLALLLMLSLSACSQMLMRQTCASLAITKSDCLAPLPISNKPETVESLANKNTKENKDAESEL</sequence>
<keyword evidence="3" id="KW-1185">Reference proteome</keyword>
<dbReference type="RefSeq" id="WP_220111079.1">
    <property type="nucleotide sequence ID" value="NZ_JAHZST010000016.1"/>
</dbReference>
<evidence type="ECO:0000313" key="2">
    <source>
        <dbReference type="EMBL" id="MBW8185677.1"/>
    </source>
</evidence>
<organism evidence="2 3">
    <name type="scientific">Shewanella nanhaiensis</name>
    <dbReference type="NCBI Taxonomy" id="2864872"/>
    <lineage>
        <taxon>Bacteria</taxon>
        <taxon>Pseudomonadati</taxon>
        <taxon>Pseudomonadota</taxon>
        <taxon>Gammaproteobacteria</taxon>
        <taxon>Alteromonadales</taxon>
        <taxon>Shewanellaceae</taxon>
        <taxon>Shewanella</taxon>
    </lineage>
</organism>
<evidence type="ECO:0000313" key="3">
    <source>
        <dbReference type="Proteomes" id="UP001195963"/>
    </source>
</evidence>
<dbReference type="PROSITE" id="PS51257">
    <property type="entry name" value="PROKAR_LIPOPROTEIN"/>
    <property type="match status" value="1"/>
</dbReference>
<name>A0ABS7E7M0_9GAMM</name>
<evidence type="ECO:0008006" key="4">
    <source>
        <dbReference type="Google" id="ProtNLM"/>
    </source>
</evidence>
<evidence type="ECO:0000256" key="1">
    <source>
        <dbReference type="SAM" id="MobiDB-lite"/>
    </source>
</evidence>
<protein>
    <recommendedName>
        <fullName evidence="4">Lipoprotein</fullName>
    </recommendedName>
</protein>
<feature type="compositionally biased region" description="Basic and acidic residues" evidence="1">
    <location>
        <begin position="69"/>
        <end position="80"/>
    </location>
</feature>